<keyword evidence="1" id="KW-0378">Hydrolase</keyword>
<dbReference type="InterPro" id="IPR006439">
    <property type="entry name" value="HAD-SF_hydro_IA"/>
</dbReference>
<dbReference type="InterPro" id="IPR006549">
    <property type="entry name" value="HAD-SF_hydro_IIIA"/>
</dbReference>
<gene>
    <name evidence="1" type="ORF">MAIT1_03228</name>
</gene>
<dbReference type="PANTHER" id="PTHR43434:SF24">
    <property type="entry name" value="HYDROLASE-RELATED"/>
    <property type="match status" value="1"/>
</dbReference>
<reference evidence="1 2" key="1">
    <citation type="journal article" date="2016" name="BMC Genomics">
        <title>Combined genomic and structural analyses of a cultured magnetotactic bacterium reveals its niche adaptation to a dynamic environment.</title>
        <authorList>
            <person name="Araujo A.C."/>
            <person name="Morillo V."/>
            <person name="Cypriano J."/>
            <person name="Teixeira L.C."/>
            <person name="Leao P."/>
            <person name="Lyra S."/>
            <person name="Almeida L.G."/>
            <person name="Bazylinski D.A."/>
            <person name="Vasconcellos A.T."/>
            <person name="Abreu F."/>
            <person name="Lins U."/>
        </authorList>
    </citation>
    <scope>NUCLEOTIDE SEQUENCE [LARGE SCALE GENOMIC DNA]</scope>
    <source>
        <strain evidence="1 2">IT-1</strain>
    </source>
</reference>
<dbReference type="InterPro" id="IPR041492">
    <property type="entry name" value="HAD_2"/>
</dbReference>
<organism evidence="1 2">
    <name type="scientific">Magnetofaba australis IT-1</name>
    <dbReference type="NCBI Taxonomy" id="1434232"/>
    <lineage>
        <taxon>Bacteria</taxon>
        <taxon>Pseudomonadati</taxon>
        <taxon>Pseudomonadota</taxon>
        <taxon>Magnetococcia</taxon>
        <taxon>Magnetococcales</taxon>
        <taxon>Magnetococcaceae</taxon>
        <taxon>Magnetofaba</taxon>
    </lineage>
</organism>
<dbReference type="Gene3D" id="3.40.50.1000">
    <property type="entry name" value="HAD superfamily/HAD-like"/>
    <property type="match status" value="1"/>
</dbReference>
<dbReference type="InterPro" id="IPR023214">
    <property type="entry name" value="HAD_sf"/>
</dbReference>
<comment type="caution">
    <text evidence="1">The sequence shown here is derived from an EMBL/GenBank/DDBJ whole genome shotgun (WGS) entry which is preliminary data.</text>
</comment>
<accession>A0A1Y2K8T6</accession>
<dbReference type="AlphaFoldDB" id="A0A1Y2K8T6"/>
<dbReference type="SUPFAM" id="SSF56784">
    <property type="entry name" value="HAD-like"/>
    <property type="match status" value="1"/>
</dbReference>
<dbReference type="STRING" id="1434232.MAIT1_03228"/>
<sequence>MMSSNRYELVIFDVDGTLMDSLGAISHVVNLSLKELGLPTISHASVGAIVGLSLDAAAQRLLPSATQQTRDQLVALYRQHYKALADANSLDHELFPGVRDTLYELKGRGVTLALATGKSMRGVERMIEEQNFHGLFAAIKTADCAPSKPHPGMLEQALAETAMPPEMALMVGDTDFDLLMANSAGVDACAFPSGAHPRERLAAANPKYWIDAIPQVLDIVSGKR</sequence>
<proteinExistence type="predicted"/>
<dbReference type="Gene3D" id="1.10.150.240">
    <property type="entry name" value="Putative phosphatase, domain 2"/>
    <property type="match status" value="1"/>
</dbReference>
<dbReference type="PANTHER" id="PTHR43434">
    <property type="entry name" value="PHOSPHOGLYCOLATE PHOSPHATASE"/>
    <property type="match status" value="1"/>
</dbReference>
<dbReference type="SFLD" id="SFLDG01135">
    <property type="entry name" value="C1.5.6:_HAD__Beta-PGM__Phospha"/>
    <property type="match status" value="1"/>
</dbReference>
<dbReference type="GO" id="GO:0005829">
    <property type="term" value="C:cytosol"/>
    <property type="evidence" value="ECO:0007669"/>
    <property type="project" value="TreeGrafter"/>
</dbReference>
<dbReference type="NCBIfam" id="TIGR01549">
    <property type="entry name" value="HAD-SF-IA-v1"/>
    <property type="match status" value="1"/>
</dbReference>
<dbReference type="SFLD" id="SFLDS00003">
    <property type="entry name" value="Haloacid_Dehalogenase"/>
    <property type="match status" value="1"/>
</dbReference>
<evidence type="ECO:0000313" key="2">
    <source>
        <dbReference type="Proteomes" id="UP000194003"/>
    </source>
</evidence>
<dbReference type="NCBIfam" id="TIGR01662">
    <property type="entry name" value="HAD-SF-IIIA"/>
    <property type="match status" value="1"/>
</dbReference>
<name>A0A1Y2K8T6_9PROT</name>
<dbReference type="EMBL" id="LVJN01000018">
    <property type="protein sequence ID" value="OSM05086.1"/>
    <property type="molecule type" value="Genomic_DNA"/>
</dbReference>
<dbReference type="InterPro" id="IPR036412">
    <property type="entry name" value="HAD-like_sf"/>
</dbReference>
<dbReference type="InterPro" id="IPR023198">
    <property type="entry name" value="PGP-like_dom2"/>
</dbReference>
<evidence type="ECO:0000313" key="1">
    <source>
        <dbReference type="EMBL" id="OSM05086.1"/>
    </source>
</evidence>
<dbReference type="Proteomes" id="UP000194003">
    <property type="component" value="Unassembled WGS sequence"/>
</dbReference>
<keyword evidence="2" id="KW-1185">Reference proteome</keyword>
<dbReference type="GO" id="GO:0006281">
    <property type="term" value="P:DNA repair"/>
    <property type="evidence" value="ECO:0007669"/>
    <property type="project" value="TreeGrafter"/>
</dbReference>
<dbReference type="GO" id="GO:0008967">
    <property type="term" value="F:phosphoglycolate phosphatase activity"/>
    <property type="evidence" value="ECO:0007669"/>
    <property type="project" value="TreeGrafter"/>
</dbReference>
<dbReference type="SFLD" id="SFLDG01129">
    <property type="entry name" value="C1.5:_HAD__Beta-PGM__Phosphata"/>
    <property type="match status" value="1"/>
</dbReference>
<dbReference type="Pfam" id="PF13419">
    <property type="entry name" value="HAD_2"/>
    <property type="match status" value="1"/>
</dbReference>
<dbReference type="InterPro" id="IPR050155">
    <property type="entry name" value="HAD-like_hydrolase_sf"/>
</dbReference>
<protein>
    <submittedName>
        <fullName evidence="1">Putative HAD family hydrolase</fullName>
    </submittedName>
</protein>